<dbReference type="AlphaFoldDB" id="A0A8J8B3S6"/>
<keyword evidence="1" id="KW-0472">Membrane</keyword>
<keyword evidence="1" id="KW-0812">Transmembrane</keyword>
<protein>
    <recommendedName>
        <fullName evidence="4">Mpv17 / PMP22 family protein</fullName>
    </recommendedName>
</protein>
<reference evidence="2" key="1">
    <citation type="submission" date="2021-04" db="EMBL/GenBank/DDBJ databases">
        <title>Sinoanaerobacter chloroacetimidivorans sp. nov., an obligate anaerobic bacterium isolated from anaerobic sludge.</title>
        <authorList>
            <person name="Bao Y."/>
        </authorList>
    </citation>
    <scope>NUCLEOTIDE SEQUENCE</scope>
    <source>
        <strain evidence="2">BAD-6</strain>
    </source>
</reference>
<sequence length="220" mass="24598">MKKGDILWGAVLLGVIAFLITPGTHTMFITASKTSPYLMGFIKFAVLATMGELLAIRIVTGNWKKPNGILWRVIVWGIIGIMVTLMFVLFDAGVRSCMERGYLPFIEGEGFFPILVTAFFISAITNLFFGPSFMLFHRITDTWIDLGQGKMFQMRKLTLNEVLDAADLKGFVTFVVCRTIPVFWIPAHTVTFMLPPEYRVLMAAMLSICLGAILGISRKN</sequence>
<dbReference type="Proteomes" id="UP000675664">
    <property type="component" value="Unassembled WGS sequence"/>
</dbReference>
<feature type="transmembrane region" description="Helical" evidence="1">
    <location>
        <begin position="37"/>
        <end position="57"/>
    </location>
</feature>
<dbReference type="RefSeq" id="WP_227018737.1">
    <property type="nucleotide sequence ID" value="NZ_JAGSND010000007.1"/>
</dbReference>
<gene>
    <name evidence="2" type="ORF">KCX82_12060</name>
</gene>
<feature type="transmembrane region" description="Helical" evidence="1">
    <location>
        <begin position="69"/>
        <end position="90"/>
    </location>
</feature>
<evidence type="ECO:0000313" key="3">
    <source>
        <dbReference type="Proteomes" id="UP000675664"/>
    </source>
</evidence>
<feature type="transmembrane region" description="Helical" evidence="1">
    <location>
        <begin position="7"/>
        <end position="31"/>
    </location>
</feature>
<accession>A0A8J8B3S6</accession>
<keyword evidence="3" id="KW-1185">Reference proteome</keyword>
<evidence type="ECO:0000256" key="1">
    <source>
        <dbReference type="SAM" id="Phobius"/>
    </source>
</evidence>
<name>A0A8J8B3S6_9FIRM</name>
<keyword evidence="1" id="KW-1133">Transmembrane helix</keyword>
<feature type="transmembrane region" description="Helical" evidence="1">
    <location>
        <begin position="110"/>
        <end position="129"/>
    </location>
</feature>
<proteinExistence type="predicted"/>
<feature type="transmembrane region" description="Helical" evidence="1">
    <location>
        <begin position="198"/>
        <end position="216"/>
    </location>
</feature>
<organism evidence="2 3">
    <name type="scientific">Sinanaerobacter chloroacetimidivorans</name>
    <dbReference type="NCBI Taxonomy" id="2818044"/>
    <lineage>
        <taxon>Bacteria</taxon>
        <taxon>Bacillati</taxon>
        <taxon>Bacillota</taxon>
        <taxon>Clostridia</taxon>
        <taxon>Peptostreptococcales</taxon>
        <taxon>Anaerovoracaceae</taxon>
        <taxon>Sinanaerobacter</taxon>
    </lineage>
</organism>
<evidence type="ECO:0000313" key="2">
    <source>
        <dbReference type="EMBL" id="MBR0598615.1"/>
    </source>
</evidence>
<dbReference type="EMBL" id="JAGSND010000007">
    <property type="protein sequence ID" value="MBR0598615.1"/>
    <property type="molecule type" value="Genomic_DNA"/>
</dbReference>
<feature type="transmembrane region" description="Helical" evidence="1">
    <location>
        <begin position="162"/>
        <end position="186"/>
    </location>
</feature>
<reference evidence="2" key="2">
    <citation type="submission" date="2021-04" db="EMBL/GenBank/DDBJ databases">
        <authorList>
            <person name="Liu J."/>
        </authorList>
    </citation>
    <scope>NUCLEOTIDE SEQUENCE</scope>
    <source>
        <strain evidence="2">BAD-6</strain>
    </source>
</reference>
<comment type="caution">
    <text evidence="2">The sequence shown here is derived from an EMBL/GenBank/DDBJ whole genome shotgun (WGS) entry which is preliminary data.</text>
</comment>
<evidence type="ECO:0008006" key="4">
    <source>
        <dbReference type="Google" id="ProtNLM"/>
    </source>
</evidence>